<evidence type="ECO:0000313" key="1">
    <source>
        <dbReference type="EMBL" id="KRX12596.1"/>
    </source>
</evidence>
<name>A0A0V0RDM0_9BILA</name>
<organism evidence="1 2">
    <name type="scientific">Trichinella nelsoni</name>
    <dbReference type="NCBI Taxonomy" id="6336"/>
    <lineage>
        <taxon>Eukaryota</taxon>
        <taxon>Metazoa</taxon>
        <taxon>Ecdysozoa</taxon>
        <taxon>Nematoda</taxon>
        <taxon>Enoplea</taxon>
        <taxon>Dorylaimia</taxon>
        <taxon>Trichinellida</taxon>
        <taxon>Trichinellidae</taxon>
        <taxon>Trichinella</taxon>
    </lineage>
</organism>
<protein>
    <submittedName>
        <fullName evidence="1">Uncharacterized protein</fullName>
    </submittedName>
</protein>
<accession>A0A0V0RDM0</accession>
<comment type="caution">
    <text evidence="1">The sequence shown here is derived from an EMBL/GenBank/DDBJ whole genome shotgun (WGS) entry which is preliminary data.</text>
</comment>
<dbReference type="AlphaFoldDB" id="A0A0V0RDM0"/>
<gene>
    <name evidence="1" type="ORF">T07_7546</name>
</gene>
<reference evidence="1 2" key="1">
    <citation type="submission" date="2015-01" db="EMBL/GenBank/DDBJ databases">
        <title>Evolution of Trichinella species and genotypes.</title>
        <authorList>
            <person name="Korhonen P.K."/>
            <person name="Edoardo P."/>
            <person name="Giuseppe L.R."/>
            <person name="Gasser R.B."/>
        </authorList>
    </citation>
    <scope>NUCLEOTIDE SEQUENCE [LARGE SCALE GENOMIC DNA]</scope>
    <source>
        <strain evidence="1">ISS37</strain>
    </source>
</reference>
<dbReference type="Proteomes" id="UP000054630">
    <property type="component" value="Unassembled WGS sequence"/>
</dbReference>
<evidence type="ECO:0000313" key="2">
    <source>
        <dbReference type="Proteomes" id="UP000054630"/>
    </source>
</evidence>
<dbReference type="EMBL" id="JYDL01000322">
    <property type="protein sequence ID" value="KRX12596.1"/>
    <property type="molecule type" value="Genomic_DNA"/>
</dbReference>
<proteinExistence type="predicted"/>
<sequence>MIQIYSSILWQDLNIIMLETKASVDSDPAKSEKL</sequence>
<keyword evidence="2" id="KW-1185">Reference proteome</keyword>